<dbReference type="Proteomes" id="UP000765509">
    <property type="component" value="Unassembled WGS sequence"/>
</dbReference>
<keyword evidence="3" id="KW-1185">Reference proteome</keyword>
<evidence type="ECO:0000313" key="3">
    <source>
        <dbReference type="Proteomes" id="UP000765509"/>
    </source>
</evidence>
<evidence type="ECO:0000313" key="2">
    <source>
        <dbReference type="EMBL" id="MBW0470654.1"/>
    </source>
</evidence>
<proteinExistence type="predicted"/>
<evidence type="ECO:0000256" key="1">
    <source>
        <dbReference type="SAM" id="MobiDB-lite"/>
    </source>
</evidence>
<sequence>MSQRDTLQRPYGNHQRLESNQAVQPPAGEKNQDKGEASHYPSCRRTAEPDRASSDSFRLTRSRPTQLSSGFTPFRNKQISRQESPFFKIPGSFQEKTRMQGKKQDPSSQRQKESDPMIPKLLDLVKEVNKSQK</sequence>
<feature type="compositionally biased region" description="Basic and acidic residues" evidence="1">
    <location>
        <begin position="123"/>
        <end position="133"/>
    </location>
</feature>
<feature type="compositionally biased region" description="Basic and acidic residues" evidence="1">
    <location>
        <begin position="95"/>
        <end position="115"/>
    </location>
</feature>
<feature type="compositionally biased region" description="Polar residues" evidence="1">
    <location>
        <begin position="54"/>
        <end position="83"/>
    </location>
</feature>
<name>A0A9Q3BQX4_9BASI</name>
<comment type="caution">
    <text evidence="2">The sequence shown here is derived from an EMBL/GenBank/DDBJ whole genome shotgun (WGS) entry which is preliminary data.</text>
</comment>
<dbReference type="EMBL" id="AVOT02002510">
    <property type="protein sequence ID" value="MBW0470654.1"/>
    <property type="molecule type" value="Genomic_DNA"/>
</dbReference>
<dbReference type="AlphaFoldDB" id="A0A9Q3BQX4"/>
<protein>
    <submittedName>
        <fullName evidence="2">Uncharacterized protein</fullName>
    </submittedName>
</protein>
<organism evidence="2 3">
    <name type="scientific">Austropuccinia psidii MF-1</name>
    <dbReference type="NCBI Taxonomy" id="1389203"/>
    <lineage>
        <taxon>Eukaryota</taxon>
        <taxon>Fungi</taxon>
        <taxon>Dikarya</taxon>
        <taxon>Basidiomycota</taxon>
        <taxon>Pucciniomycotina</taxon>
        <taxon>Pucciniomycetes</taxon>
        <taxon>Pucciniales</taxon>
        <taxon>Sphaerophragmiaceae</taxon>
        <taxon>Austropuccinia</taxon>
    </lineage>
</organism>
<accession>A0A9Q3BQX4</accession>
<feature type="region of interest" description="Disordered" evidence="1">
    <location>
        <begin position="1"/>
        <end position="133"/>
    </location>
</feature>
<gene>
    <name evidence="2" type="ORF">O181_010369</name>
</gene>
<reference evidence="2" key="1">
    <citation type="submission" date="2021-03" db="EMBL/GenBank/DDBJ databases">
        <title>Draft genome sequence of rust myrtle Austropuccinia psidii MF-1, a brazilian biotype.</title>
        <authorList>
            <person name="Quecine M.C."/>
            <person name="Pachon D.M.R."/>
            <person name="Bonatelli M.L."/>
            <person name="Correr F.H."/>
            <person name="Franceschini L.M."/>
            <person name="Leite T.F."/>
            <person name="Margarido G.R.A."/>
            <person name="Almeida C.A."/>
            <person name="Ferrarezi J.A."/>
            <person name="Labate C.A."/>
        </authorList>
    </citation>
    <scope>NUCLEOTIDE SEQUENCE</scope>
    <source>
        <strain evidence="2">MF-1</strain>
    </source>
</reference>